<evidence type="ECO:0000313" key="2">
    <source>
        <dbReference type="Proteomes" id="UP000014216"/>
    </source>
</evidence>
<comment type="caution">
    <text evidence="1">The sequence shown here is derived from an EMBL/GenBank/DDBJ whole genome shotgun (WGS) entry which is preliminary data.</text>
</comment>
<organism evidence="1 2">
    <name type="scientific">Desulfotignum phosphitoxidans DSM 13687</name>
    <dbReference type="NCBI Taxonomy" id="1286635"/>
    <lineage>
        <taxon>Bacteria</taxon>
        <taxon>Pseudomonadati</taxon>
        <taxon>Thermodesulfobacteriota</taxon>
        <taxon>Desulfobacteria</taxon>
        <taxon>Desulfobacterales</taxon>
        <taxon>Desulfobacteraceae</taxon>
        <taxon>Desulfotignum</taxon>
    </lineage>
</organism>
<reference evidence="1 2" key="1">
    <citation type="journal article" date="2013" name="Genome Announc.">
        <title>Draft Genome Sequence of Desulfotignum phosphitoxidans DSM 13687 Strain FiPS-3.</title>
        <authorList>
            <person name="Poehlein A."/>
            <person name="Daniel R."/>
            <person name="Simeonova D.D."/>
        </authorList>
    </citation>
    <scope>NUCLEOTIDE SEQUENCE [LARGE SCALE GENOMIC DNA]</scope>
    <source>
        <strain evidence="1 2">DSM 13687</strain>
    </source>
</reference>
<gene>
    <name evidence="1" type="ORF">Dpo_2c01640</name>
</gene>
<evidence type="ECO:0000313" key="1">
    <source>
        <dbReference type="EMBL" id="EMS80475.1"/>
    </source>
</evidence>
<accession>S0G0M9</accession>
<protein>
    <submittedName>
        <fullName evidence="1">Uncharacterized protein</fullName>
    </submittedName>
</protein>
<keyword evidence="2" id="KW-1185">Reference proteome</keyword>
<dbReference type="AlphaFoldDB" id="S0G0M9"/>
<proteinExistence type="predicted"/>
<dbReference type="Proteomes" id="UP000014216">
    <property type="component" value="Unassembled WGS sequence"/>
</dbReference>
<sequence length="58" mass="6461">MPSYGTLAQILNYQVIQSSASRETIIIFVTRLMVRENNLPCLDSTLISQKKMLSGNDG</sequence>
<dbReference type="EMBL" id="APJX01000002">
    <property type="protein sequence ID" value="EMS80475.1"/>
    <property type="molecule type" value="Genomic_DNA"/>
</dbReference>
<name>S0G0M9_9BACT</name>